<evidence type="ECO:0000256" key="2">
    <source>
        <dbReference type="ARBA" id="ARBA00022478"/>
    </source>
</evidence>
<dbReference type="PANTHER" id="PTHR19376:SF54">
    <property type="entry name" value="DNA-DIRECTED RNA POLYMERASE SUBUNIT BETA"/>
    <property type="match status" value="1"/>
</dbReference>
<dbReference type="SUPFAM" id="SSF64484">
    <property type="entry name" value="beta and beta-prime subunits of DNA dependent RNA-polymerase"/>
    <property type="match status" value="1"/>
</dbReference>
<sequence length="446" mass="49010">SKDQVKQLSAMQGLVVDPLGRIVELPIKSNYREGLSVFEYVTSARGSRKGLADTALKTSDAGYLTRRLVDAVHDLILREEDCKTKNGLLISREKGKKRAEKFFERVKGRVLAAPIIDPKTKKVLLKKDELITEENIGLLERHNVLEVMVRSPLTCESHYGLCAACYGWDTGSKKMAEVGSPVGVLAAQSIGEPGTQLTLRTKHFGGIVVSDVTQGLPRVEEIFEARLPKVVSPLAEISGRASIVETEDGYKVRVKTTSKPIEEKEYLVPLTSKLNIEDGQLVGTGIQLAAGVLDIKDILQIRGLQAAQEYLIEELQGVYESQGIPIHDKHFEVIVRRMSDKVRVETSGDTTLLPGEFISKAKFEEENARVLAEGGEPSTAQVIILGLTRVSLYTDSWLSAASFQETTNILTEASLEGKEDKLIGLKENVIIGRLIPVTPERARIEG</sequence>
<dbReference type="GO" id="GO:0046872">
    <property type="term" value="F:metal ion binding"/>
    <property type="evidence" value="ECO:0007669"/>
    <property type="project" value="UniProtKB-KW"/>
</dbReference>
<dbReference type="Gene3D" id="2.40.50.100">
    <property type="match status" value="1"/>
</dbReference>
<accession>A0A2M7XLU5</accession>
<evidence type="ECO:0000256" key="3">
    <source>
        <dbReference type="ARBA" id="ARBA00022679"/>
    </source>
</evidence>
<evidence type="ECO:0000256" key="1">
    <source>
        <dbReference type="ARBA" id="ARBA00012418"/>
    </source>
</evidence>
<dbReference type="InterPro" id="IPR038120">
    <property type="entry name" value="Rpb1_funnel_sf"/>
</dbReference>
<dbReference type="CDD" id="cd02655">
    <property type="entry name" value="RNAP_beta'_C"/>
    <property type="match status" value="1"/>
</dbReference>
<reference evidence="10" key="1">
    <citation type="submission" date="2017-09" db="EMBL/GenBank/DDBJ databases">
        <title>Depth-based differentiation of microbial function through sediment-hosted aquifers and enrichment of novel symbionts in the deep terrestrial subsurface.</title>
        <authorList>
            <person name="Probst A.J."/>
            <person name="Ladd B."/>
            <person name="Jarett J.K."/>
            <person name="Geller-Mcgrath D.E."/>
            <person name="Sieber C.M.K."/>
            <person name="Emerson J.B."/>
            <person name="Anantharaman K."/>
            <person name="Thomas B.C."/>
            <person name="Malmstrom R."/>
            <person name="Stieglmeier M."/>
            <person name="Klingl A."/>
            <person name="Woyke T."/>
            <person name="Ryan C.M."/>
            <person name="Banfield J.F."/>
        </authorList>
    </citation>
    <scope>NUCLEOTIDE SEQUENCE [LARGE SCALE GENOMIC DNA]</scope>
</reference>
<gene>
    <name evidence="9" type="ORF">CO169_00995</name>
</gene>
<comment type="catalytic activity">
    <reaction evidence="7">
        <text>RNA(n) + a ribonucleoside 5'-triphosphate = RNA(n+1) + diphosphate</text>
        <dbReference type="Rhea" id="RHEA:21248"/>
        <dbReference type="Rhea" id="RHEA-COMP:14527"/>
        <dbReference type="Rhea" id="RHEA-COMP:17342"/>
        <dbReference type="ChEBI" id="CHEBI:33019"/>
        <dbReference type="ChEBI" id="CHEBI:61557"/>
        <dbReference type="ChEBI" id="CHEBI:140395"/>
        <dbReference type="EC" id="2.7.7.6"/>
    </reaction>
</comment>
<proteinExistence type="predicted"/>
<evidence type="ECO:0000256" key="4">
    <source>
        <dbReference type="ARBA" id="ARBA00022695"/>
    </source>
</evidence>
<dbReference type="GO" id="GO:0006351">
    <property type="term" value="P:DNA-templated transcription"/>
    <property type="evidence" value="ECO:0007669"/>
    <property type="project" value="InterPro"/>
</dbReference>
<evidence type="ECO:0000256" key="6">
    <source>
        <dbReference type="ARBA" id="ARBA00023163"/>
    </source>
</evidence>
<evidence type="ECO:0000313" key="9">
    <source>
        <dbReference type="EMBL" id="PJA49802.1"/>
    </source>
</evidence>
<keyword evidence="6" id="KW-0804">Transcription</keyword>
<evidence type="ECO:0000313" key="10">
    <source>
        <dbReference type="Proteomes" id="UP000230062"/>
    </source>
</evidence>
<keyword evidence="4" id="KW-0548">Nucleotidyltransferase</keyword>
<dbReference type="Pfam" id="PF04998">
    <property type="entry name" value="RNA_pol_Rpb1_5"/>
    <property type="match status" value="1"/>
</dbReference>
<organism evidence="9 10">
    <name type="scientific">Candidatus Shapirobacteria bacterium CG_4_9_14_3_um_filter_39_13</name>
    <dbReference type="NCBI Taxonomy" id="1974479"/>
    <lineage>
        <taxon>Bacteria</taxon>
        <taxon>Candidatus Shapironibacteriota</taxon>
    </lineage>
</organism>
<dbReference type="GO" id="GO:0000428">
    <property type="term" value="C:DNA-directed RNA polymerase complex"/>
    <property type="evidence" value="ECO:0007669"/>
    <property type="project" value="UniProtKB-KW"/>
</dbReference>
<dbReference type="GO" id="GO:0003899">
    <property type="term" value="F:DNA-directed RNA polymerase activity"/>
    <property type="evidence" value="ECO:0007669"/>
    <property type="project" value="UniProtKB-EC"/>
</dbReference>
<dbReference type="Gene3D" id="1.10.150.390">
    <property type="match status" value="1"/>
</dbReference>
<dbReference type="EC" id="2.7.7.6" evidence="1"/>
<evidence type="ECO:0000256" key="5">
    <source>
        <dbReference type="ARBA" id="ARBA00022723"/>
    </source>
</evidence>
<dbReference type="AlphaFoldDB" id="A0A2M7XLU5"/>
<dbReference type="Gene3D" id="1.10.132.30">
    <property type="match status" value="1"/>
</dbReference>
<feature type="non-terminal residue" evidence="9">
    <location>
        <position position="1"/>
    </location>
</feature>
<comment type="caution">
    <text evidence="9">The sequence shown here is derived from an EMBL/GenBank/DDBJ whole genome shotgun (WGS) entry which is preliminary data.</text>
</comment>
<dbReference type="EMBL" id="PFWP01000026">
    <property type="protein sequence ID" value="PJA49802.1"/>
    <property type="molecule type" value="Genomic_DNA"/>
</dbReference>
<name>A0A2M7XLU5_9BACT</name>
<dbReference type="InterPro" id="IPR045867">
    <property type="entry name" value="DNA-dir_RpoC_beta_prime"/>
</dbReference>
<feature type="domain" description="RNA polymerase Rpb1" evidence="8">
    <location>
        <begin position="34"/>
        <end position="350"/>
    </location>
</feature>
<dbReference type="Gene3D" id="1.10.1790.20">
    <property type="match status" value="1"/>
</dbReference>
<keyword evidence="2 9" id="KW-0240">DNA-directed RNA polymerase</keyword>
<dbReference type="GO" id="GO:0003677">
    <property type="term" value="F:DNA binding"/>
    <property type="evidence" value="ECO:0007669"/>
    <property type="project" value="InterPro"/>
</dbReference>
<dbReference type="InterPro" id="IPR007081">
    <property type="entry name" value="RNA_pol_Rpb1_5"/>
</dbReference>
<protein>
    <recommendedName>
        <fullName evidence="1">DNA-directed RNA polymerase</fullName>
        <ecNumber evidence="1">2.7.7.6</ecNumber>
    </recommendedName>
</protein>
<keyword evidence="3" id="KW-0808">Transferase</keyword>
<evidence type="ECO:0000256" key="7">
    <source>
        <dbReference type="ARBA" id="ARBA00048552"/>
    </source>
</evidence>
<dbReference type="Proteomes" id="UP000230062">
    <property type="component" value="Unassembled WGS sequence"/>
</dbReference>
<keyword evidence="5" id="KW-0479">Metal-binding</keyword>
<dbReference type="PANTHER" id="PTHR19376">
    <property type="entry name" value="DNA-DIRECTED RNA POLYMERASE"/>
    <property type="match status" value="1"/>
</dbReference>
<evidence type="ECO:0000259" key="8">
    <source>
        <dbReference type="Pfam" id="PF04998"/>
    </source>
</evidence>